<organism evidence="2 3">
    <name type="scientific">Symbiodinium natans</name>
    <dbReference type="NCBI Taxonomy" id="878477"/>
    <lineage>
        <taxon>Eukaryota</taxon>
        <taxon>Sar</taxon>
        <taxon>Alveolata</taxon>
        <taxon>Dinophyceae</taxon>
        <taxon>Suessiales</taxon>
        <taxon>Symbiodiniaceae</taxon>
        <taxon>Symbiodinium</taxon>
    </lineage>
</organism>
<feature type="transmembrane region" description="Helical" evidence="1">
    <location>
        <begin position="105"/>
        <end position="125"/>
    </location>
</feature>
<evidence type="ECO:0000313" key="2">
    <source>
        <dbReference type="EMBL" id="CAE7263169.1"/>
    </source>
</evidence>
<reference evidence="2" key="1">
    <citation type="submission" date="2021-02" db="EMBL/GenBank/DDBJ databases">
        <authorList>
            <person name="Dougan E. K."/>
            <person name="Rhodes N."/>
            <person name="Thang M."/>
            <person name="Chan C."/>
        </authorList>
    </citation>
    <scope>NUCLEOTIDE SEQUENCE</scope>
</reference>
<name>A0A812MHD7_9DINO</name>
<feature type="transmembrane region" description="Helical" evidence="1">
    <location>
        <begin position="316"/>
        <end position="335"/>
    </location>
</feature>
<evidence type="ECO:0000256" key="1">
    <source>
        <dbReference type="SAM" id="Phobius"/>
    </source>
</evidence>
<feature type="transmembrane region" description="Helical" evidence="1">
    <location>
        <begin position="276"/>
        <end position="295"/>
    </location>
</feature>
<evidence type="ECO:0000313" key="3">
    <source>
        <dbReference type="Proteomes" id="UP000604046"/>
    </source>
</evidence>
<gene>
    <name evidence="2" type="ORF">SNAT2548_LOCUS13828</name>
</gene>
<dbReference type="OrthoDB" id="415165at2759"/>
<feature type="transmembrane region" description="Helical" evidence="1">
    <location>
        <begin position="71"/>
        <end position="93"/>
    </location>
</feature>
<accession>A0A812MHD7</accession>
<dbReference type="EMBL" id="CAJNDS010001513">
    <property type="protein sequence ID" value="CAE7263169.1"/>
    <property type="molecule type" value="Genomic_DNA"/>
</dbReference>
<proteinExistence type="predicted"/>
<protein>
    <submittedName>
        <fullName evidence="2">Uncharacterized protein</fullName>
    </submittedName>
</protein>
<keyword evidence="1" id="KW-0472">Membrane</keyword>
<keyword evidence="1" id="KW-0812">Transmembrane</keyword>
<comment type="caution">
    <text evidence="2">The sequence shown here is derived from an EMBL/GenBank/DDBJ whole genome shotgun (WGS) entry which is preliminary data.</text>
</comment>
<feature type="transmembrane region" description="Helical" evidence="1">
    <location>
        <begin position="341"/>
        <end position="361"/>
    </location>
</feature>
<dbReference type="AlphaFoldDB" id="A0A812MHD7"/>
<keyword evidence="3" id="KW-1185">Reference proteome</keyword>
<sequence length="495" mass="55464">MRSARHAKASAAASAAAAGAFTYNRANYLFDSGLRFSRYTSGYNFAMAQAAQYRQDIRDLTGLTVTKMDTYHVIGVIFFVLNFQLIMAGRLGVHGPSPPGYIMGIYWVCSTSALMFLCVLIWFTLHASARATAGMAHMLTRSVRLPIPTPKQLDKARRTGNMFEKQRVTDVLRVPFVVPAPKAKKSTAAPQSKTGTQRRMPKWYQDEAKELHTSKGAAPAATRGANPEHFELYRGLQQEWAVHDCYARIGILYFFTHWITAASIYTQCHCFGELRALWPAWSGSLVFCVAHWCMLKLDIQEESDSKFLAQLPIENVVPFTPMILVAAMSLDYSVLVPNDGWIALIYVLAWVAYIIHFVWALRLFELAMPHPQADPPEVAGKPWTPGEWFASTVYIVAPPKQLEPGNVCLQQADRGTEEMKAAKGGKGAAVPQKKAREAGPMLYPWKLFRGAILTNISLWIFIMFGRVFDQVHGERQLLKQEGRVMLGTQFQNCDD</sequence>
<keyword evidence="1" id="KW-1133">Transmembrane helix</keyword>
<feature type="transmembrane region" description="Helical" evidence="1">
    <location>
        <begin position="447"/>
        <end position="468"/>
    </location>
</feature>
<dbReference type="Proteomes" id="UP000604046">
    <property type="component" value="Unassembled WGS sequence"/>
</dbReference>